<dbReference type="SUPFAM" id="SSF117892">
    <property type="entry name" value="Band 7/SPFH domain"/>
    <property type="match status" value="1"/>
</dbReference>
<evidence type="ECO:0000256" key="3">
    <source>
        <dbReference type="ARBA" id="ARBA00022692"/>
    </source>
</evidence>
<dbReference type="Proteomes" id="UP000885986">
    <property type="component" value="Unassembled WGS sequence"/>
</dbReference>
<accession>A0A7C2TKP9</accession>
<evidence type="ECO:0000256" key="1">
    <source>
        <dbReference type="ARBA" id="ARBA00004167"/>
    </source>
</evidence>
<evidence type="ECO:0000256" key="2">
    <source>
        <dbReference type="ARBA" id="ARBA00007862"/>
    </source>
</evidence>
<dbReference type="Gene3D" id="3.30.479.30">
    <property type="entry name" value="Band 7 domain"/>
    <property type="match status" value="1"/>
</dbReference>
<evidence type="ECO:0000313" key="8">
    <source>
        <dbReference type="EMBL" id="HET97894.1"/>
    </source>
</evidence>
<keyword evidence="3" id="KW-0812">Transmembrane</keyword>
<dbReference type="AlphaFoldDB" id="A0A7C2TKP9"/>
<gene>
    <name evidence="8" type="primary">hflC</name>
    <name evidence="8" type="ORF">ENN98_04245</name>
</gene>
<protein>
    <recommendedName>
        <fullName evidence="6">Protein HflC</fullName>
    </recommendedName>
</protein>
<comment type="function">
    <text evidence="6">HflC and HflK could regulate a protease.</text>
</comment>
<dbReference type="Pfam" id="PF01145">
    <property type="entry name" value="Band_7"/>
    <property type="match status" value="1"/>
</dbReference>
<dbReference type="PIRSF" id="PIRSF005651">
    <property type="entry name" value="HflC"/>
    <property type="match status" value="1"/>
</dbReference>
<name>A0A7C2TKP9_9BACT</name>
<dbReference type="GO" id="GO:0006508">
    <property type="term" value="P:proteolysis"/>
    <property type="evidence" value="ECO:0007669"/>
    <property type="project" value="UniProtKB-KW"/>
</dbReference>
<evidence type="ECO:0000256" key="5">
    <source>
        <dbReference type="ARBA" id="ARBA00023136"/>
    </source>
</evidence>
<keyword evidence="5" id="KW-0472">Membrane</keyword>
<evidence type="ECO:0000259" key="7">
    <source>
        <dbReference type="SMART" id="SM00244"/>
    </source>
</evidence>
<comment type="caution">
    <text evidence="8">The sequence shown here is derived from an EMBL/GenBank/DDBJ whole genome shotgun (WGS) entry which is preliminary data.</text>
</comment>
<dbReference type="CDD" id="cd03405">
    <property type="entry name" value="SPFH_HflC"/>
    <property type="match status" value="1"/>
</dbReference>
<dbReference type="GO" id="GO:0008233">
    <property type="term" value="F:peptidase activity"/>
    <property type="evidence" value="ECO:0007669"/>
    <property type="project" value="UniProtKB-KW"/>
</dbReference>
<sequence length="310" mass="35560">MKNIVRTLLIIVIAGLGLVVANGVYVLPEDRQAVVTQFGRPVGEPVTEAGLKFKTPFIQDVTYFDKRIQIWDGDPNQIPTRDKTFVHIDATARWRIVDPLRFMQSLHDVNRAQGVLDAIIDGTIRDFVNQNNLVEFIRSSDWQPQAMRVSMLEPDEIEYVSLGRDVISNMIHARAAEVVEQYGIELVDVMLRRVNYIDSVQRRVFDRMISERKRIAADLRSRGEGNKSEILGKMERDLLEIRSEATKEALTLMGKADAQAARIYSEAYSRDPDFYTFHKTLETYRATMGSNTRLVLTTDSPLYRYLENIE</sequence>
<keyword evidence="8" id="KW-0645">Protease</keyword>
<dbReference type="InterPro" id="IPR001107">
    <property type="entry name" value="Band_7"/>
</dbReference>
<dbReference type="NCBIfam" id="TIGR01932">
    <property type="entry name" value="hflC"/>
    <property type="match status" value="1"/>
</dbReference>
<comment type="similarity">
    <text evidence="2 6">Belongs to the band 7/mec-2 family. HflC subfamily.</text>
</comment>
<keyword evidence="4" id="KW-1133">Transmembrane helix</keyword>
<dbReference type="InterPro" id="IPR010200">
    <property type="entry name" value="HflC"/>
</dbReference>
<comment type="subcellular location">
    <subcellularLocation>
        <location evidence="1">Membrane</location>
        <topology evidence="1">Single-pass membrane protein</topology>
    </subcellularLocation>
</comment>
<organism evidence="8">
    <name type="scientific">Desulfurivibrio alkaliphilus</name>
    <dbReference type="NCBI Taxonomy" id="427923"/>
    <lineage>
        <taxon>Bacteria</taxon>
        <taxon>Pseudomonadati</taxon>
        <taxon>Thermodesulfobacteriota</taxon>
        <taxon>Desulfobulbia</taxon>
        <taxon>Desulfobulbales</taxon>
        <taxon>Desulfobulbaceae</taxon>
        <taxon>Desulfurivibrio</taxon>
    </lineage>
</organism>
<feature type="domain" description="Band 7" evidence="7">
    <location>
        <begin position="22"/>
        <end position="208"/>
    </location>
</feature>
<dbReference type="PANTHER" id="PTHR42911">
    <property type="entry name" value="MODULATOR OF FTSH PROTEASE HFLC"/>
    <property type="match status" value="1"/>
</dbReference>
<dbReference type="PANTHER" id="PTHR42911:SF1">
    <property type="entry name" value="MODULATOR OF FTSH PROTEASE HFLC"/>
    <property type="match status" value="1"/>
</dbReference>
<dbReference type="InterPro" id="IPR036013">
    <property type="entry name" value="Band_7/SPFH_dom_sf"/>
</dbReference>
<keyword evidence="8" id="KW-0378">Hydrolase</keyword>
<dbReference type="GO" id="GO:0016020">
    <property type="term" value="C:membrane"/>
    <property type="evidence" value="ECO:0007669"/>
    <property type="project" value="UniProtKB-SubCell"/>
</dbReference>
<reference evidence="8" key="1">
    <citation type="journal article" date="2020" name="mSystems">
        <title>Genome- and Community-Level Interaction Insights into Carbon Utilization and Element Cycling Functions of Hydrothermarchaeota in Hydrothermal Sediment.</title>
        <authorList>
            <person name="Zhou Z."/>
            <person name="Liu Y."/>
            <person name="Xu W."/>
            <person name="Pan J."/>
            <person name="Luo Z.H."/>
            <person name="Li M."/>
        </authorList>
    </citation>
    <scope>NUCLEOTIDE SEQUENCE [LARGE SCALE GENOMIC DNA]</scope>
    <source>
        <strain evidence="8">SpSt-1224</strain>
    </source>
</reference>
<evidence type="ECO:0000256" key="6">
    <source>
        <dbReference type="PIRNR" id="PIRNR005651"/>
    </source>
</evidence>
<dbReference type="SMART" id="SM00244">
    <property type="entry name" value="PHB"/>
    <property type="match status" value="1"/>
</dbReference>
<evidence type="ECO:0000256" key="4">
    <source>
        <dbReference type="ARBA" id="ARBA00022989"/>
    </source>
</evidence>
<dbReference type="EMBL" id="DSDS01000097">
    <property type="protein sequence ID" value="HET97894.1"/>
    <property type="molecule type" value="Genomic_DNA"/>
</dbReference>
<proteinExistence type="inferred from homology"/>